<dbReference type="STRING" id="1121432.SAMN02745219_02690"/>
<dbReference type="EMBL" id="FQZM01000037">
    <property type="protein sequence ID" value="SHJ49630.1"/>
    <property type="molecule type" value="Genomic_DNA"/>
</dbReference>
<dbReference type="AlphaFoldDB" id="A0A1M6JSQ7"/>
<keyword evidence="1" id="KW-0175">Coiled coil</keyword>
<evidence type="ECO:0000313" key="2">
    <source>
        <dbReference type="EMBL" id="SHJ49630.1"/>
    </source>
</evidence>
<accession>A0A1M6JSQ7</accession>
<gene>
    <name evidence="2" type="ORF">SAMN02745219_02690</name>
</gene>
<feature type="coiled-coil region" evidence="1">
    <location>
        <begin position="109"/>
        <end position="136"/>
    </location>
</feature>
<keyword evidence="3" id="KW-1185">Reference proteome</keyword>
<organism evidence="2 3">
    <name type="scientific">Desulfofundulus thermosubterraneus DSM 16057</name>
    <dbReference type="NCBI Taxonomy" id="1121432"/>
    <lineage>
        <taxon>Bacteria</taxon>
        <taxon>Bacillati</taxon>
        <taxon>Bacillota</taxon>
        <taxon>Clostridia</taxon>
        <taxon>Eubacteriales</taxon>
        <taxon>Peptococcaceae</taxon>
        <taxon>Desulfofundulus</taxon>
    </lineage>
</organism>
<reference evidence="3" key="1">
    <citation type="submission" date="2016-11" db="EMBL/GenBank/DDBJ databases">
        <authorList>
            <person name="Varghese N."/>
            <person name="Submissions S."/>
        </authorList>
    </citation>
    <scope>NUCLEOTIDE SEQUENCE [LARGE SCALE GENOMIC DNA]</scope>
    <source>
        <strain evidence="3">DSM 16057</strain>
    </source>
</reference>
<protein>
    <submittedName>
        <fullName evidence="2">Uncharacterized protein</fullName>
    </submittedName>
</protein>
<proteinExistence type="predicted"/>
<dbReference type="Proteomes" id="UP000184529">
    <property type="component" value="Unassembled WGS sequence"/>
</dbReference>
<sequence length="216" mass="24958">MSKLNPRFRRKGFCEEKGKVASRITAYFHYLGKPSEANWGDMEMGRRLPKFLKADVERGLILAYYELVKGCAVSLDLPEQNIVPVVAFAHKPGELYGMDFSSTYHFAEKEKLSTRLRRVRKKVEGLQRYADFAEKQMQMKYQVAYEIWCFMPPNKLVTETVTKAGEEGLPVELVGVEEVNERIRQVALLEPLDREVIYENAFLWAASLLRRAGAWK</sequence>
<evidence type="ECO:0000313" key="3">
    <source>
        <dbReference type="Proteomes" id="UP000184529"/>
    </source>
</evidence>
<name>A0A1M6JSQ7_9FIRM</name>
<evidence type="ECO:0000256" key="1">
    <source>
        <dbReference type="SAM" id="Coils"/>
    </source>
</evidence>